<dbReference type="RefSeq" id="WP_071061617.1">
    <property type="nucleotide sequence ID" value="NZ_MAXA01000113.1"/>
</dbReference>
<name>A0A1S1QTL1_9ACTN</name>
<dbReference type="GO" id="GO:0002161">
    <property type="term" value="F:aminoacyl-tRNA deacylase activity"/>
    <property type="evidence" value="ECO:0007669"/>
    <property type="project" value="InterPro"/>
</dbReference>
<keyword evidence="13" id="KW-1185">Reference proteome</keyword>
<dbReference type="InterPro" id="IPR002300">
    <property type="entry name" value="aa-tRNA-synth_Ia"/>
</dbReference>
<dbReference type="Gene3D" id="3.40.50.620">
    <property type="entry name" value="HUPs"/>
    <property type="match status" value="2"/>
</dbReference>
<keyword evidence="6 8" id="KW-0030">Aminoacyl-tRNA synthetase</keyword>
<dbReference type="InterPro" id="IPR009080">
    <property type="entry name" value="tRNAsynth_Ia_anticodon-bd"/>
</dbReference>
<dbReference type="EC" id="6.1.1.9" evidence="8"/>
<dbReference type="GO" id="GO:0004832">
    <property type="term" value="F:valine-tRNA ligase activity"/>
    <property type="evidence" value="ECO:0007669"/>
    <property type="project" value="UniProtKB-UniRule"/>
</dbReference>
<protein>
    <recommendedName>
        <fullName evidence="8">Valine--tRNA ligase</fullName>
        <ecNumber evidence="8">6.1.1.9</ecNumber>
    </recommendedName>
    <alternativeName>
        <fullName evidence="8">Valyl-tRNA synthetase</fullName>
        <shortName evidence="8">ValRS</shortName>
    </alternativeName>
</protein>
<dbReference type="InterPro" id="IPR001412">
    <property type="entry name" value="aa-tRNA-synth_I_CS"/>
</dbReference>
<feature type="short sequence motif" description="'KMSKS' region" evidence="8">
    <location>
        <begin position="587"/>
        <end position="591"/>
    </location>
</feature>
<dbReference type="GO" id="GO:0006438">
    <property type="term" value="P:valyl-tRNA aminoacylation"/>
    <property type="evidence" value="ECO:0007669"/>
    <property type="project" value="UniProtKB-UniRule"/>
</dbReference>
<proteinExistence type="inferred from homology"/>
<evidence type="ECO:0000256" key="5">
    <source>
        <dbReference type="ARBA" id="ARBA00022917"/>
    </source>
</evidence>
<dbReference type="PRINTS" id="PR00986">
    <property type="entry name" value="TRNASYNTHVAL"/>
</dbReference>
<dbReference type="EMBL" id="MAXA01000113">
    <property type="protein sequence ID" value="OHV37300.1"/>
    <property type="molecule type" value="Genomic_DNA"/>
</dbReference>
<comment type="catalytic activity">
    <reaction evidence="7 8">
        <text>tRNA(Val) + L-valine + ATP = L-valyl-tRNA(Val) + AMP + diphosphate</text>
        <dbReference type="Rhea" id="RHEA:10704"/>
        <dbReference type="Rhea" id="RHEA-COMP:9672"/>
        <dbReference type="Rhea" id="RHEA-COMP:9708"/>
        <dbReference type="ChEBI" id="CHEBI:30616"/>
        <dbReference type="ChEBI" id="CHEBI:33019"/>
        <dbReference type="ChEBI" id="CHEBI:57762"/>
        <dbReference type="ChEBI" id="CHEBI:78442"/>
        <dbReference type="ChEBI" id="CHEBI:78537"/>
        <dbReference type="ChEBI" id="CHEBI:456215"/>
        <dbReference type="EC" id="6.1.1.9"/>
    </reaction>
</comment>
<feature type="binding site" evidence="8">
    <location>
        <position position="590"/>
    </location>
    <ligand>
        <name>ATP</name>
        <dbReference type="ChEBI" id="CHEBI:30616"/>
    </ligand>
</feature>
<dbReference type="InterPro" id="IPR009008">
    <property type="entry name" value="Val/Leu/Ile-tRNA-synth_edit"/>
</dbReference>
<dbReference type="InterPro" id="IPR002303">
    <property type="entry name" value="Valyl-tRNA_ligase"/>
</dbReference>
<dbReference type="AlphaFoldDB" id="A0A1S1QTL1"/>
<dbReference type="SUPFAM" id="SSF50677">
    <property type="entry name" value="ValRS/IleRS/LeuRS editing domain"/>
    <property type="match status" value="1"/>
</dbReference>
<dbReference type="HAMAP" id="MF_02005">
    <property type="entry name" value="Val_tRNA_synth_type2"/>
    <property type="match status" value="1"/>
</dbReference>
<dbReference type="InterPro" id="IPR033705">
    <property type="entry name" value="Anticodon_Ia_Val"/>
</dbReference>
<feature type="compositionally biased region" description="Basic and acidic residues" evidence="9">
    <location>
        <begin position="1"/>
        <end position="11"/>
    </location>
</feature>
<reference evidence="13" key="1">
    <citation type="submission" date="2016-07" db="EMBL/GenBank/DDBJ databases">
        <title>Frankia sp. NRRL B-16219 Genome sequencing.</title>
        <authorList>
            <person name="Ghodhbane-Gtari F."/>
            <person name="Swanson E."/>
            <person name="Gueddou A."/>
            <person name="Louati M."/>
            <person name="Nouioui I."/>
            <person name="Hezbri K."/>
            <person name="Abebe-Akele F."/>
            <person name="Simpson S."/>
            <person name="Morris K."/>
            <person name="Thomas K."/>
            <person name="Gtari M."/>
            <person name="Tisa L.S."/>
        </authorList>
    </citation>
    <scope>NUCLEOTIDE SEQUENCE [LARGE SCALE GENOMIC DNA]</scope>
    <source>
        <strain evidence="13">NRRL B-16219</strain>
    </source>
</reference>
<evidence type="ECO:0000256" key="1">
    <source>
        <dbReference type="ARBA" id="ARBA00022490"/>
    </source>
</evidence>
<evidence type="ECO:0000313" key="13">
    <source>
        <dbReference type="Proteomes" id="UP000179769"/>
    </source>
</evidence>
<dbReference type="InterPro" id="IPR022874">
    <property type="entry name" value="Valine-tRNA_ligase_type_2"/>
</dbReference>
<keyword evidence="1 8" id="KW-0963">Cytoplasm</keyword>
<keyword evidence="3 8" id="KW-0547">Nucleotide-binding</keyword>
<dbReference type="GO" id="GO:0005524">
    <property type="term" value="F:ATP binding"/>
    <property type="evidence" value="ECO:0007669"/>
    <property type="project" value="UniProtKB-UniRule"/>
</dbReference>
<dbReference type="InterPro" id="IPR048044">
    <property type="entry name" value="Valyl-tRNA_ligase_actino"/>
</dbReference>
<evidence type="ECO:0000256" key="9">
    <source>
        <dbReference type="SAM" id="MobiDB-lite"/>
    </source>
</evidence>
<accession>A0A1S1QTL1</accession>
<dbReference type="NCBIfam" id="NF000540">
    <property type="entry name" value="alt_ValS"/>
    <property type="match status" value="1"/>
</dbReference>
<dbReference type="InterPro" id="IPR014729">
    <property type="entry name" value="Rossmann-like_a/b/a_fold"/>
</dbReference>
<keyword evidence="5 8" id="KW-0648">Protein biosynthesis</keyword>
<evidence type="ECO:0000256" key="3">
    <source>
        <dbReference type="ARBA" id="ARBA00022741"/>
    </source>
</evidence>
<dbReference type="PROSITE" id="PS00178">
    <property type="entry name" value="AA_TRNA_LIGASE_I"/>
    <property type="match status" value="1"/>
</dbReference>
<comment type="subunit">
    <text evidence="8">Monomer.</text>
</comment>
<gene>
    <name evidence="8" type="primary">valS</name>
    <name evidence="12" type="ORF">BBK14_02700</name>
</gene>
<comment type="function">
    <text evidence="8">Catalyzes the attachment of valine to tRNA(Val). As ValRS can inadvertently accommodate and process structurally similar amino acids such as threonine, to avoid such errors, it has a 'posttransfer' editing activity that hydrolyzes mischarged Thr-tRNA(Val) in a tRNA-dependent manner.</text>
</comment>
<feature type="region of interest" description="Disordered" evidence="9">
    <location>
        <begin position="1"/>
        <end position="20"/>
    </location>
</feature>
<dbReference type="Proteomes" id="UP000179769">
    <property type="component" value="Unassembled WGS sequence"/>
</dbReference>
<dbReference type="CDD" id="cd07962">
    <property type="entry name" value="Anticodon_Ia_Val"/>
    <property type="match status" value="1"/>
</dbReference>
<feature type="domain" description="Aminoacyl-tRNA synthetase class Ia" evidence="10">
    <location>
        <begin position="27"/>
        <end position="625"/>
    </location>
</feature>
<evidence type="ECO:0000256" key="8">
    <source>
        <dbReference type="HAMAP-Rule" id="MF_02005"/>
    </source>
</evidence>
<dbReference type="PANTHER" id="PTHR11946">
    <property type="entry name" value="VALYL-TRNA SYNTHETASES"/>
    <property type="match status" value="1"/>
</dbReference>
<dbReference type="GO" id="GO:0005829">
    <property type="term" value="C:cytosol"/>
    <property type="evidence" value="ECO:0007669"/>
    <property type="project" value="TreeGrafter"/>
</dbReference>
<dbReference type="SUPFAM" id="SSF47323">
    <property type="entry name" value="Anticodon-binding domain of a subclass of class I aminoacyl-tRNA synthetases"/>
    <property type="match status" value="1"/>
</dbReference>
<dbReference type="SUPFAM" id="SSF52374">
    <property type="entry name" value="Nucleotidylyl transferase"/>
    <property type="match status" value="1"/>
</dbReference>
<dbReference type="Pfam" id="PF00133">
    <property type="entry name" value="tRNA-synt_1"/>
    <property type="match status" value="1"/>
</dbReference>
<dbReference type="PANTHER" id="PTHR11946:SF93">
    <property type="entry name" value="VALINE--TRNA LIGASE, CHLOROPLASTIC_MITOCHONDRIAL 2"/>
    <property type="match status" value="1"/>
</dbReference>
<evidence type="ECO:0000256" key="2">
    <source>
        <dbReference type="ARBA" id="ARBA00022598"/>
    </source>
</evidence>
<dbReference type="OrthoDB" id="9810365at2"/>
<comment type="caution">
    <text evidence="12">The sequence shown here is derived from an EMBL/GenBank/DDBJ whole genome shotgun (WGS) entry which is preliminary data.</text>
</comment>
<feature type="domain" description="Methionyl/Valyl/Leucyl/Isoleucyl-tRNA synthetase anticodon-binding" evidence="11">
    <location>
        <begin position="676"/>
        <end position="820"/>
    </location>
</feature>
<evidence type="ECO:0000313" key="12">
    <source>
        <dbReference type="EMBL" id="OHV37300.1"/>
    </source>
</evidence>
<comment type="domain">
    <text evidence="8">ValRS has two distinct active sites: one for aminoacylation and one for editing. The misactivated threonine is translocated from the active site to the editing site.</text>
</comment>
<comment type="subcellular location">
    <subcellularLocation>
        <location evidence="8">Cytoplasm</location>
    </subcellularLocation>
</comment>
<dbReference type="InterPro" id="IPR013155">
    <property type="entry name" value="M/V/L/I-tRNA-synth_anticd-bd"/>
</dbReference>
<evidence type="ECO:0000259" key="11">
    <source>
        <dbReference type="Pfam" id="PF08264"/>
    </source>
</evidence>
<evidence type="ECO:0000259" key="10">
    <source>
        <dbReference type="Pfam" id="PF00133"/>
    </source>
</evidence>
<evidence type="ECO:0000256" key="6">
    <source>
        <dbReference type="ARBA" id="ARBA00023146"/>
    </source>
</evidence>
<dbReference type="Pfam" id="PF08264">
    <property type="entry name" value="Anticodon_1"/>
    <property type="match status" value="1"/>
</dbReference>
<dbReference type="NCBIfam" id="NF009687">
    <property type="entry name" value="PRK13208.1"/>
    <property type="match status" value="1"/>
</dbReference>
<organism evidence="12 13">
    <name type="scientific">Parafrankia soli</name>
    <dbReference type="NCBI Taxonomy" id="2599596"/>
    <lineage>
        <taxon>Bacteria</taxon>
        <taxon>Bacillati</taxon>
        <taxon>Actinomycetota</taxon>
        <taxon>Actinomycetes</taxon>
        <taxon>Frankiales</taxon>
        <taxon>Frankiaceae</taxon>
        <taxon>Parafrankia</taxon>
    </lineage>
</organism>
<keyword evidence="2 8" id="KW-0436">Ligase</keyword>
<sequence>MVATDSTERPTRAVPAKPSLDGIETRWSEQWHERGTYEFDRSAPRERVYSVDTPPPTVSGSLHVGHVFSYTHTDLIARFQRMRGREVFYPMGFDDNGLPTERRVQNYYGVRCDPSLPYDPDFTPPEKPGKDQLPISRRNFVELCETLTIEDEKGFEELWRRLGLSVDWSHTYATIDTRSRAVAQRAFLRNLARGQAYLAEAPTLWDVTFRTAVAQAELEDRERPGAYHTLAFGRPGGDPVVIETTRPELLPACVALVAHPDDARYQPLFGQTVRTPLFDVEVPVVAHRLADPEKGSGIAMICTFGDLTDVIWWRELRLPARAVIGRDGRLIAEAPEAISSPAGREHYAQLGGKTIAAARTAIVAALQESGALLGEPRAINHPVKFYEKGDRPLEIVTTRQWYIRNGGRDEQLREQLRQRGSELRWHPEYMRVRYENWVDGLNGDWLISRQRFFGVPFPVWYPLDADGQPRHDAPIVAAEATLPVDPSSDVPPGYTAEQRGVPGGFMADPDVMDTWATSSLTPLIASGWESDPALFAQVFPMNLRPQAHEIIRTWLFSTVLRSHDEFGTLPWTDAAISGWILDPDRKKMSKSKGNVVTPMGLLEQHGSDAVRYWAASGRPGTDTAFDVGQMKTGRRLAIKILNASRFVLGLAEAGEGEAALAGDAAPGPAAITEPLDRALLAELARVVDTATGAFEGYDYTRALEVTETFFWRFCDDYVELVKGRAYGGHGEAGAASARATLSIALSTLLTLFAPFLPFVTEEVWSWWRAGSVHRARWPEAAEVREAAGDGRPELLDAVGAALSAVRRAKSEAKVSMKAEVATARVSGDADVVALVGQATVDLRSAGGIWELSLVGTGGELAVDVVLVPPAG</sequence>
<keyword evidence="4 8" id="KW-0067">ATP-binding</keyword>
<feature type="short sequence motif" description="'HIGH' region" evidence="8">
    <location>
        <begin position="56"/>
        <end position="66"/>
    </location>
</feature>
<comment type="similarity">
    <text evidence="8">Belongs to the class-I aminoacyl-tRNA synthetase family. ValS type 2 subfamily.</text>
</comment>
<dbReference type="Gene3D" id="1.10.730.10">
    <property type="entry name" value="Isoleucyl-tRNA Synthetase, Domain 1"/>
    <property type="match status" value="1"/>
</dbReference>
<evidence type="ECO:0000256" key="7">
    <source>
        <dbReference type="ARBA" id="ARBA00047552"/>
    </source>
</evidence>
<evidence type="ECO:0000256" key="4">
    <source>
        <dbReference type="ARBA" id="ARBA00022840"/>
    </source>
</evidence>